<dbReference type="OrthoDB" id="408683at2759"/>
<reference evidence="5" key="1">
    <citation type="submission" date="2020-07" db="EMBL/GenBank/DDBJ databases">
        <title>Draft Genome Sequence of a Deep-Sea Yeast, Naganishia (Cryptococcus) liquefaciens strain N6.</title>
        <authorList>
            <person name="Han Y.W."/>
            <person name="Kajitani R."/>
            <person name="Morimoto H."/>
            <person name="Parhat M."/>
            <person name="Tsubouchi H."/>
            <person name="Bakenova O."/>
            <person name="Ogata M."/>
            <person name="Argunhan B."/>
            <person name="Aoki R."/>
            <person name="Kajiwara S."/>
            <person name="Itoh T."/>
            <person name="Iwasaki H."/>
        </authorList>
    </citation>
    <scope>NUCLEOTIDE SEQUENCE</scope>
    <source>
        <strain evidence="5">N6</strain>
    </source>
</reference>
<dbReference type="InterPro" id="IPR024337">
    <property type="entry name" value="tRNA_splic_suSen54"/>
</dbReference>
<feature type="domain" description="tRNA-splicing endonuclease subunit Sen54 N-terminal" evidence="4">
    <location>
        <begin position="101"/>
        <end position="182"/>
    </location>
</feature>
<feature type="compositionally biased region" description="Acidic residues" evidence="3">
    <location>
        <begin position="34"/>
        <end position="45"/>
    </location>
</feature>
<feature type="compositionally biased region" description="Low complexity" evidence="3">
    <location>
        <begin position="1"/>
        <end position="17"/>
    </location>
</feature>
<dbReference type="PANTHER" id="PTHR21027:SF1">
    <property type="entry name" value="TRNA-SPLICING ENDONUCLEASE SUBUNIT SEN54"/>
    <property type="match status" value="1"/>
</dbReference>
<evidence type="ECO:0000256" key="1">
    <source>
        <dbReference type="ARBA" id="ARBA00005736"/>
    </source>
</evidence>
<evidence type="ECO:0000256" key="3">
    <source>
        <dbReference type="SAM" id="MobiDB-lite"/>
    </source>
</evidence>
<dbReference type="Pfam" id="PF12928">
    <property type="entry name" value="tRNA_int_end_N2"/>
    <property type="match status" value="1"/>
</dbReference>
<dbReference type="Proteomes" id="UP000620104">
    <property type="component" value="Unassembled WGS sequence"/>
</dbReference>
<dbReference type="InterPro" id="IPR024336">
    <property type="entry name" value="tRNA_splic_suSen54_N"/>
</dbReference>
<dbReference type="PANTHER" id="PTHR21027">
    <property type="entry name" value="TRNA-SPLICING ENDONUCLEASE SUBUNIT SEN54"/>
    <property type="match status" value="1"/>
</dbReference>
<accession>A0A8H3TZK9</accession>
<protein>
    <recommendedName>
        <fullName evidence="4">tRNA-splicing endonuclease subunit Sen54 N-terminal domain-containing protein</fullName>
    </recommendedName>
</protein>
<proteinExistence type="inferred from homology"/>
<comment type="similarity">
    <text evidence="1">Belongs to the SEN54 family.</text>
</comment>
<dbReference type="GO" id="GO:0000379">
    <property type="term" value="P:tRNA-type intron splice site recognition and cleavage"/>
    <property type="evidence" value="ECO:0007669"/>
    <property type="project" value="TreeGrafter"/>
</dbReference>
<name>A0A8H3TZK9_9TREE</name>
<keyword evidence="2" id="KW-0819">tRNA processing</keyword>
<feature type="region of interest" description="Disordered" evidence="3">
    <location>
        <begin position="1"/>
        <end position="66"/>
    </location>
</feature>
<keyword evidence="6" id="KW-1185">Reference proteome</keyword>
<dbReference type="AlphaFoldDB" id="A0A8H3TZK9"/>
<organism evidence="5 6">
    <name type="scientific">Naganishia liquefaciens</name>
    <dbReference type="NCBI Taxonomy" id="104408"/>
    <lineage>
        <taxon>Eukaryota</taxon>
        <taxon>Fungi</taxon>
        <taxon>Dikarya</taxon>
        <taxon>Basidiomycota</taxon>
        <taxon>Agaricomycotina</taxon>
        <taxon>Tremellomycetes</taxon>
        <taxon>Filobasidiales</taxon>
        <taxon>Filobasidiaceae</taxon>
        <taxon>Naganishia</taxon>
    </lineage>
</organism>
<evidence type="ECO:0000313" key="6">
    <source>
        <dbReference type="Proteomes" id="UP000620104"/>
    </source>
</evidence>
<dbReference type="EMBL" id="BLZA01000053">
    <property type="protein sequence ID" value="GHJ90014.1"/>
    <property type="molecule type" value="Genomic_DNA"/>
</dbReference>
<dbReference type="GO" id="GO:0000214">
    <property type="term" value="C:tRNA-intron endonuclease complex"/>
    <property type="evidence" value="ECO:0007669"/>
    <property type="project" value="TreeGrafter"/>
</dbReference>
<feature type="region of interest" description="Disordered" evidence="3">
    <location>
        <begin position="434"/>
        <end position="458"/>
    </location>
</feature>
<gene>
    <name evidence="5" type="ORF">NliqN6_6416</name>
</gene>
<evidence type="ECO:0000259" key="4">
    <source>
        <dbReference type="Pfam" id="PF12928"/>
    </source>
</evidence>
<evidence type="ECO:0000313" key="5">
    <source>
        <dbReference type="EMBL" id="GHJ90014.1"/>
    </source>
</evidence>
<evidence type="ECO:0000256" key="2">
    <source>
        <dbReference type="ARBA" id="ARBA00022694"/>
    </source>
</evidence>
<sequence>MDSPRSGPSSPRTTPSRAKAPTAEKQPAPLGPADSDDDDDDDEGPSLETMRAFGRQVQRAPTTAAPQRIVIPKRGEKDFEPLNETVTIQEKMLRESRQALFDGLSGVRGTSSKNISHATLSTKSPFPQVEIIHGNLFLTLGHTIRPPFDPAQPKPTTPASSSMELLPEEALYLLERGSLQIWVHPSAYDPQLTVQEQEMVWNDAQAGFEGCVEMSAMEAFSRFIGRDGLTLERYQVYAGLKRLGYTVQRTERFLPPRFRKPASRASQSACPQRTRTTVASVIRAALRRLIAPFLSVRDAIRRMVAPLVGRRGGEGAGLLGRVTASGYGALYSKLRIIPSGHAHPSTKTPRTPPTPSADPFACLDVNPYLPFFHVWKPVTHWTRAKWDRGSVEGLESLPPDFWIAVVDARSVPFPTLPQMEEIFPSLPAIPTPIIRPRPAAPPRGGKPADAHPAPPTAPQGLLTRLRALISPTSPPARPPQPPQVNTFQALKQGDRSLIVAVVDGGNVGWTRLGRGGFQEHVMVPNEMM</sequence>
<comment type="caution">
    <text evidence="5">The sequence shown here is derived from an EMBL/GenBank/DDBJ whole genome shotgun (WGS) entry which is preliminary data.</text>
</comment>